<accession>A0A2C5Z694</accession>
<dbReference type="EMBL" id="NJES01000122">
    <property type="protein sequence ID" value="PHH77365.1"/>
    <property type="molecule type" value="Genomic_DNA"/>
</dbReference>
<dbReference type="Pfam" id="PF12146">
    <property type="entry name" value="Hydrolase_4"/>
    <property type="match status" value="1"/>
</dbReference>
<gene>
    <name evidence="3" type="ORF">CDD80_693</name>
</gene>
<name>A0A2C5Z694_9HYPO</name>
<evidence type="ECO:0000259" key="2">
    <source>
        <dbReference type="Pfam" id="PF12146"/>
    </source>
</evidence>
<dbReference type="PANTHER" id="PTHR12277:SF81">
    <property type="entry name" value="PROTEIN ABHD13"/>
    <property type="match status" value="1"/>
</dbReference>
<evidence type="ECO:0000256" key="1">
    <source>
        <dbReference type="SAM" id="Phobius"/>
    </source>
</evidence>
<feature type="transmembrane region" description="Helical" evidence="1">
    <location>
        <begin position="7"/>
        <end position="31"/>
    </location>
</feature>
<feature type="domain" description="Serine aminopeptidase S33" evidence="2">
    <location>
        <begin position="120"/>
        <end position="261"/>
    </location>
</feature>
<comment type="caution">
    <text evidence="3">The sequence shown here is derived from an EMBL/GenBank/DDBJ whole genome shotgun (WGS) entry which is preliminary data.</text>
</comment>
<dbReference type="OrthoDB" id="446723at2759"/>
<sequence>MVKLLRAAALLLVAPYAIYVVVLCLLAIPVVQRHALYAHKINDLFWTDLNGPEAWGFATNQVTPFTIATPDGESVYAWHITPLPLYLKNEVRLTAQPSGLAPNFTATESFRLLREDPEARLILYFHGTAGHIAQAVRPDSYHALTDTSSYHLVSIDYRGYGHSTGAPTEDGLIQDAAALVDWALRTAAISPDRVVLLGHSLGTAVVSGIAERYARNGVEFAGIVLVAGFGDLKSLIGEYRIGGVLPLLGPFSLWPKLVRRLERFVVDNWPTSKRLASIVRHTKKRLRISLIHASNDRDIPCSEDDKLFRAAANETVGIVDDAEFAAWKEQRTVRKRKDAFVTTWTAEPDIIVRQELFPYGGHDPIMGFAPVALAIMRSFDYQGTAYAQTSGDGRRPWLSSYSEGS</sequence>
<dbReference type="Gene3D" id="3.40.50.1820">
    <property type="entry name" value="alpha/beta hydrolase"/>
    <property type="match status" value="1"/>
</dbReference>
<protein>
    <recommendedName>
        <fullName evidence="2">Serine aminopeptidase S33 domain-containing protein</fullName>
    </recommendedName>
</protein>
<keyword evidence="1" id="KW-0472">Membrane</keyword>
<dbReference type="STRING" id="2004952.A0A2C5Z694"/>
<evidence type="ECO:0000313" key="3">
    <source>
        <dbReference type="EMBL" id="PHH77365.1"/>
    </source>
</evidence>
<dbReference type="SUPFAM" id="SSF53474">
    <property type="entry name" value="alpha/beta-Hydrolases"/>
    <property type="match status" value="1"/>
</dbReference>
<dbReference type="Proteomes" id="UP000226431">
    <property type="component" value="Unassembled WGS sequence"/>
</dbReference>
<dbReference type="AlphaFoldDB" id="A0A2C5Z694"/>
<evidence type="ECO:0000313" key="4">
    <source>
        <dbReference type="Proteomes" id="UP000226431"/>
    </source>
</evidence>
<proteinExistence type="predicted"/>
<organism evidence="3 4">
    <name type="scientific">Ophiocordyceps camponoti-rufipedis</name>
    <dbReference type="NCBI Taxonomy" id="2004952"/>
    <lineage>
        <taxon>Eukaryota</taxon>
        <taxon>Fungi</taxon>
        <taxon>Dikarya</taxon>
        <taxon>Ascomycota</taxon>
        <taxon>Pezizomycotina</taxon>
        <taxon>Sordariomycetes</taxon>
        <taxon>Hypocreomycetidae</taxon>
        <taxon>Hypocreales</taxon>
        <taxon>Ophiocordycipitaceae</taxon>
        <taxon>Ophiocordyceps</taxon>
    </lineage>
</organism>
<keyword evidence="1" id="KW-0812">Transmembrane</keyword>
<reference evidence="3 4" key="1">
    <citation type="submission" date="2017-06" db="EMBL/GenBank/DDBJ databases">
        <title>Ant-infecting Ophiocordyceps genomes reveal a high diversity of potential behavioral manipulation genes and a possible major role for enterotoxins.</title>
        <authorList>
            <person name="De Bekker C."/>
            <person name="Evans H.C."/>
            <person name="Brachmann A."/>
            <person name="Hughes D.P."/>
        </authorList>
    </citation>
    <scope>NUCLEOTIDE SEQUENCE [LARGE SCALE GENOMIC DNA]</scope>
    <source>
        <strain evidence="3 4">Map16</strain>
    </source>
</reference>
<keyword evidence="1" id="KW-1133">Transmembrane helix</keyword>
<dbReference type="InterPro" id="IPR029058">
    <property type="entry name" value="AB_hydrolase_fold"/>
</dbReference>
<keyword evidence="4" id="KW-1185">Reference proteome</keyword>
<dbReference type="InterPro" id="IPR022742">
    <property type="entry name" value="Hydrolase_4"/>
</dbReference>
<dbReference type="PANTHER" id="PTHR12277">
    <property type="entry name" value="ALPHA/BETA HYDROLASE DOMAIN-CONTAINING PROTEIN"/>
    <property type="match status" value="1"/>
</dbReference>